<feature type="domain" description="DDH" evidence="1">
    <location>
        <begin position="27"/>
        <end position="167"/>
    </location>
</feature>
<feature type="domain" description="DHHA1" evidence="2">
    <location>
        <begin position="248"/>
        <end position="320"/>
    </location>
</feature>
<dbReference type="InterPro" id="IPR051319">
    <property type="entry name" value="Oligoribo/pAp-PDE_c-di-AMP_PDE"/>
</dbReference>
<evidence type="ECO:0000259" key="1">
    <source>
        <dbReference type="Pfam" id="PF01368"/>
    </source>
</evidence>
<keyword evidence="4" id="KW-1185">Reference proteome</keyword>
<dbReference type="EMBL" id="BAAAVS010000026">
    <property type="protein sequence ID" value="GAA3041418.1"/>
    <property type="molecule type" value="Genomic_DNA"/>
</dbReference>
<evidence type="ECO:0000313" key="4">
    <source>
        <dbReference type="Proteomes" id="UP001501035"/>
    </source>
</evidence>
<sequence>MTAATARPVTAATAADVAARLRQADAVTILCHVRPDPDTLGSGLALGQALATLGKSVEVAYPGDLQLPASMAALPGSDLLVAPAAVVGHPTAVSVDAATLGRLEGLADVFTAAPTRIVIDHHVSNTGFGTVDLIDPASDCTAALVLEIVDALDVDLTESIATCIYAGLVTDTGSFKWARPASFGIAARLLQAGVDGARWSRQLLDSHPFAWFRVVGEVLAHACLVESACGGAGLVYTTVPHELLSAMPWDESESLIDLVRTAREVEVAAVFKESEPGRWNVSLRSKDSIDVTTIARAFGGGGHVRAAGYSATGSAAEVTAALVALLD</sequence>
<accession>A0ABP6LHB4</accession>
<comment type="caution">
    <text evidence="3">The sequence shown here is derived from an EMBL/GenBank/DDBJ whole genome shotgun (WGS) entry which is preliminary data.</text>
</comment>
<dbReference type="InterPro" id="IPR003156">
    <property type="entry name" value="DHHA1_dom"/>
</dbReference>
<evidence type="ECO:0000259" key="2">
    <source>
        <dbReference type="Pfam" id="PF02272"/>
    </source>
</evidence>
<proteinExistence type="predicted"/>
<dbReference type="PANTHER" id="PTHR47618">
    <property type="entry name" value="BIFUNCTIONAL OLIGORIBONUCLEASE AND PAP PHOSPHATASE NRNA"/>
    <property type="match status" value="1"/>
</dbReference>
<gene>
    <name evidence="3" type="ORF">GCM10010528_22170</name>
</gene>
<dbReference type="InterPro" id="IPR038763">
    <property type="entry name" value="DHH_sf"/>
</dbReference>
<name>A0ABP6LHB4_9ACTN</name>
<dbReference type="PANTHER" id="PTHR47618:SF1">
    <property type="entry name" value="BIFUNCTIONAL OLIGORIBONUCLEASE AND PAP PHOSPHATASE NRNA"/>
    <property type="match status" value="1"/>
</dbReference>
<evidence type="ECO:0000313" key="3">
    <source>
        <dbReference type="EMBL" id="GAA3041418.1"/>
    </source>
</evidence>
<dbReference type="Pfam" id="PF02272">
    <property type="entry name" value="DHHA1"/>
    <property type="match status" value="1"/>
</dbReference>
<organism evidence="3 4">
    <name type="scientific">Gordonia defluvii</name>
    <dbReference type="NCBI Taxonomy" id="283718"/>
    <lineage>
        <taxon>Bacteria</taxon>
        <taxon>Bacillati</taxon>
        <taxon>Actinomycetota</taxon>
        <taxon>Actinomycetes</taxon>
        <taxon>Mycobacteriales</taxon>
        <taxon>Gordoniaceae</taxon>
        <taxon>Gordonia</taxon>
    </lineage>
</organism>
<protein>
    <submittedName>
        <fullName evidence="3">Bifunctional oligoribonuclease/PAP phosphatase NrnA</fullName>
    </submittedName>
</protein>
<reference evidence="4" key="1">
    <citation type="journal article" date="2019" name="Int. J. Syst. Evol. Microbiol.">
        <title>The Global Catalogue of Microorganisms (GCM) 10K type strain sequencing project: providing services to taxonomists for standard genome sequencing and annotation.</title>
        <authorList>
            <consortium name="The Broad Institute Genomics Platform"/>
            <consortium name="The Broad Institute Genome Sequencing Center for Infectious Disease"/>
            <person name="Wu L."/>
            <person name="Ma J."/>
        </authorList>
    </citation>
    <scope>NUCLEOTIDE SEQUENCE [LARGE SCALE GENOMIC DNA]</scope>
    <source>
        <strain evidence="4">JCM 14234</strain>
    </source>
</reference>
<dbReference type="Gene3D" id="3.10.310.30">
    <property type="match status" value="1"/>
</dbReference>
<dbReference type="Gene3D" id="3.90.1640.10">
    <property type="entry name" value="inorganic pyrophosphatase (n-terminal core)"/>
    <property type="match status" value="1"/>
</dbReference>
<dbReference type="SUPFAM" id="SSF64182">
    <property type="entry name" value="DHH phosphoesterases"/>
    <property type="match status" value="1"/>
</dbReference>
<dbReference type="Proteomes" id="UP001501035">
    <property type="component" value="Unassembled WGS sequence"/>
</dbReference>
<dbReference type="Pfam" id="PF01368">
    <property type="entry name" value="DHH"/>
    <property type="match status" value="1"/>
</dbReference>
<dbReference type="InterPro" id="IPR001667">
    <property type="entry name" value="DDH_dom"/>
</dbReference>